<dbReference type="PROSITE" id="PS51371">
    <property type="entry name" value="CBS"/>
    <property type="match status" value="2"/>
</dbReference>
<evidence type="ECO:0000256" key="2">
    <source>
        <dbReference type="PROSITE-ProRule" id="PRU00703"/>
    </source>
</evidence>
<dbReference type="InterPro" id="IPR051257">
    <property type="entry name" value="Diverse_CBS-Domain"/>
</dbReference>
<proteinExistence type="predicted"/>
<feature type="domain" description="CBS" evidence="3">
    <location>
        <begin position="12"/>
        <end position="69"/>
    </location>
</feature>
<evidence type="ECO:0000259" key="3">
    <source>
        <dbReference type="PROSITE" id="PS51371"/>
    </source>
</evidence>
<feature type="domain" description="CBS" evidence="3">
    <location>
        <begin position="105"/>
        <end position="160"/>
    </location>
</feature>
<gene>
    <name evidence="4" type="ORF">AMJ52_00740</name>
</gene>
<evidence type="ECO:0000313" key="5">
    <source>
        <dbReference type="Proteomes" id="UP000051012"/>
    </source>
</evidence>
<dbReference type="PANTHER" id="PTHR43080:SF2">
    <property type="entry name" value="CBS DOMAIN-CONTAINING PROTEIN"/>
    <property type="match status" value="1"/>
</dbReference>
<dbReference type="Pfam" id="PF00571">
    <property type="entry name" value="CBS"/>
    <property type="match status" value="2"/>
</dbReference>
<name>A0A0S7YI45_UNCT6</name>
<organism evidence="4 5">
    <name type="scientific">candidate division TA06 bacterium DG_78</name>
    <dbReference type="NCBI Taxonomy" id="1703772"/>
    <lineage>
        <taxon>Bacteria</taxon>
        <taxon>Bacteria division TA06</taxon>
    </lineage>
</organism>
<dbReference type="Proteomes" id="UP000051012">
    <property type="component" value="Unassembled WGS sequence"/>
</dbReference>
<dbReference type="SMART" id="SM00116">
    <property type="entry name" value="CBS"/>
    <property type="match status" value="2"/>
</dbReference>
<comment type="caution">
    <text evidence="4">The sequence shown here is derived from an EMBL/GenBank/DDBJ whole genome shotgun (WGS) entry which is preliminary data.</text>
</comment>
<reference evidence="4 5" key="1">
    <citation type="journal article" date="2015" name="Microbiome">
        <title>Genomic resolution of linkages in carbon, nitrogen, and sulfur cycling among widespread estuary sediment bacteria.</title>
        <authorList>
            <person name="Baker B.J."/>
            <person name="Lazar C.S."/>
            <person name="Teske A.P."/>
            <person name="Dick G.J."/>
        </authorList>
    </citation>
    <scope>NUCLEOTIDE SEQUENCE [LARGE SCALE GENOMIC DNA]</scope>
    <source>
        <strain evidence="4">DG_78</strain>
    </source>
</reference>
<keyword evidence="1 2" id="KW-0129">CBS domain</keyword>
<dbReference type="InterPro" id="IPR046342">
    <property type="entry name" value="CBS_dom_sf"/>
</dbReference>
<dbReference type="InterPro" id="IPR000644">
    <property type="entry name" value="CBS_dom"/>
</dbReference>
<dbReference type="EMBL" id="LJNI01000005">
    <property type="protein sequence ID" value="KPJ74408.1"/>
    <property type="molecule type" value="Genomic_DNA"/>
</dbReference>
<dbReference type="PANTHER" id="PTHR43080">
    <property type="entry name" value="CBS DOMAIN-CONTAINING PROTEIN CBSX3, MITOCHONDRIAL"/>
    <property type="match status" value="1"/>
</dbReference>
<dbReference type="Gene3D" id="3.10.580.10">
    <property type="entry name" value="CBS-domain"/>
    <property type="match status" value="2"/>
</dbReference>
<evidence type="ECO:0000256" key="1">
    <source>
        <dbReference type="ARBA" id="ARBA00023122"/>
    </source>
</evidence>
<accession>A0A0S7YI45</accession>
<sequence>MEIENLSVNKVMRRDVVTVKPSTTLMQLIKLMQKTNRHMLPVVDTDGVLLGIVNYRGILNIFRPFSQSVSEIVERMPFVEKVADEDLDLDLSPEMGTLIVVDDIINTKFISIKETDTIKEARRLMRLHNVEILPVVSEKKLVGMLSLLDILVYIFKELDIIEK</sequence>
<evidence type="ECO:0000313" key="4">
    <source>
        <dbReference type="EMBL" id="KPJ74408.1"/>
    </source>
</evidence>
<dbReference type="SUPFAM" id="SSF54631">
    <property type="entry name" value="CBS-domain pair"/>
    <property type="match status" value="1"/>
</dbReference>
<dbReference type="AlphaFoldDB" id="A0A0S7YI45"/>
<protein>
    <recommendedName>
        <fullName evidence="3">CBS domain-containing protein</fullName>
    </recommendedName>
</protein>